<dbReference type="PANTHER" id="PTHR31559:SF0">
    <property type="entry name" value="PYRIDOXAL 5'-PHOSPHATE SYNTHASE SUBUNIT SNO1-RELATED"/>
    <property type="match status" value="1"/>
</dbReference>
<keyword evidence="6" id="KW-0456">Lyase</keyword>
<dbReference type="GO" id="GO:0005829">
    <property type="term" value="C:cytosol"/>
    <property type="evidence" value="ECO:0007669"/>
    <property type="project" value="TreeGrafter"/>
</dbReference>
<dbReference type="PIRSF" id="PIRSF005639">
    <property type="entry name" value="Glut_amidoT_SNO"/>
    <property type="match status" value="1"/>
</dbReference>
<evidence type="ECO:0000313" key="9">
    <source>
        <dbReference type="EMBL" id="CAB4606262.1"/>
    </source>
</evidence>
<evidence type="ECO:0000256" key="6">
    <source>
        <dbReference type="ARBA" id="ARBA00023239"/>
    </source>
</evidence>
<reference evidence="9" key="1">
    <citation type="submission" date="2020-05" db="EMBL/GenBank/DDBJ databases">
        <authorList>
            <person name="Chiriac C."/>
            <person name="Salcher M."/>
            <person name="Ghai R."/>
            <person name="Kavagutti S V."/>
        </authorList>
    </citation>
    <scope>NUCLEOTIDE SEQUENCE</scope>
</reference>
<dbReference type="GO" id="GO:0042823">
    <property type="term" value="P:pyridoxal phosphate biosynthetic process"/>
    <property type="evidence" value="ECO:0007669"/>
    <property type="project" value="InterPro"/>
</dbReference>
<dbReference type="EC" id="3.5.1.2" evidence="2"/>
<dbReference type="SUPFAM" id="SSF52317">
    <property type="entry name" value="Class I glutamine amidotransferase-like"/>
    <property type="match status" value="1"/>
</dbReference>
<dbReference type="PROSITE" id="PS51130">
    <property type="entry name" value="PDXT_SNO_2"/>
    <property type="match status" value="1"/>
</dbReference>
<dbReference type="AlphaFoldDB" id="A0A6J6GXZ5"/>
<dbReference type="GO" id="GO:0004359">
    <property type="term" value="F:glutaminase activity"/>
    <property type="evidence" value="ECO:0007669"/>
    <property type="project" value="UniProtKB-EC"/>
</dbReference>
<dbReference type="PROSITE" id="PS01236">
    <property type="entry name" value="PDXT_SNO_1"/>
    <property type="match status" value="1"/>
</dbReference>
<evidence type="ECO:0000256" key="7">
    <source>
        <dbReference type="ARBA" id="ARBA00049534"/>
    </source>
</evidence>
<evidence type="ECO:0000256" key="2">
    <source>
        <dbReference type="ARBA" id="ARBA00012918"/>
    </source>
</evidence>
<accession>A0A6J6GXZ5</accession>
<dbReference type="PANTHER" id="PTHR31559">
    <property type="entry name" value="PYRIDOXAL 5'-PHOSPHATE SYNTHASE SUBUNIT SNO"/>
    <property type="match status" value="1"/>
</dbReference>
<keyword evidence="5" id="KW-0315">Glutamine amidotransferase</keyword>
<dbReference type="GO" id="GO:1903600">
    <property type="term" value="C:glutaminase complex"/>
    <property type="evidence" value="ECO:0007669"/>
    <property type="project" value="TreeGrafter"/>
</dbReference>
<dbReference type="Pfam" id="PF01174">
    <property type="entry name" value="SNO"/>
    <property type="match status" value="1"/>
</dbReference>
<gene>
    <name evidence="8" type="ORF">UFOPK1410_00296</name>
    <name evidence="9" type="ORF">UFOPK1855_00140</name>
</gene>
<evidence type="ECO:0000256" key="5">
    <source>
        <dbReference type="ARBA" id="ARBA00022962"/>
    </source>
</evidence>
<name>A0A6J6GXZ5_9ZZZZ</name>
<dbReference type="FunFam" id="3.40.50.880:FF:000010">
    <property type="entry name" value="uncharacterized protein LOC100176842 isoform X2"/>
    <property type="match status" value="1"/>
</dbReference>
<dbReference type="Gene3D" id="3.40.50.880">
    <property type="match status" value="1"/>
</dbReference>
<dbReference type="InterPro" id="IPR021196">
    <property type="entry name" value="PdxT/SNO_CS"/>
</dbReference>
<dbReference type="GO" id="GO:0016829">
    <property type="term" value="F:lyase activity"/>
    <property type="evidence" value="ECO:0007669"/>
    <property type="project" value="UniProtKB-KW"/>
</dbReference>
<evidence type="ECO:0000256" key="4">
    <source>
        <dbReference type="ARBA" id="ARBA00022898"/>
    </source>
</evidence>
<dbReference type="PROSITE" id="PS51273">
    <property type="entry name" value="GATASE_TYPE_1"/>
    <property type="match status" value="1"/>
</dbReference>
<sequence>MKTIGVLAFQGDVREHLASVEAAGAKSIEVRTAAELASIDGLILPGGESTTISKLARIFELFDPLKSAIANGMPTFGTCAGLILLADRILDGIEGQETFGGLDVTVRRNAFGHQTESFETNLAFKGIEGPDMVAAFIRAPIIEQVGVEAEVLATLSTGAVVAVRQNSILGISFHPEVTDENRVHRFFIDSMVSA</sequence>
<evidence type="ECO:0000256" key="3">
    <source>
        <dbReference type="ARBA" id="ARBA00022801"/>
    </source>
</evidence>
<dbReference type="GO" id="GO:0008614">
    <property type="term" value="P:pyridoxine metabolic process"/>
    <property type="evidence" value="ECO:0007669"/>
    <property type="project" value="TreeGrafter"/>
</dbReference>
<dbReference type="InterPro" id="IPR029062">
    <property type="entry name" value="Class_I_gatase-like"/>
</dbReference>
<keyword evidence="4" id="KW-0663">Pyridoxal phosphate</keyword>
<organism evidence="9">
    <name type="scientific">freshwater metagenome</name>
    <dbReference type="NCBI Taxonomy" id="449393"/>
    <lineage>
        <taxon>unclassified sequences</taxon>
        <taxon>metagenomes</taxon>
        <taxon>ecological metagenomes</taxon>
    </lineage>
</organism>
<evidence type="ECO:0000313" key="8">
    <source>
        <dbReference type="EMBL" id="CAB4533649.1"/>
    </source>
</evidence>
<comment type="similarity">
    <text evidence="1">Belongs to the glutaminase PdxT/SNO family.</text>
</comment>
<proteinExistence type="inferred from homology"/>
<dbReference type="InterPro" id="IPR002161">
    <property type="entry name" value="PdxT/SNO"/>
</dbReference>
<protein>
    <recommendedName>
        <fullName evidence="2">glutaminase</fullName>
        <ecNumber evidence="2">3.5.1.2</ecNumber>
    </recommendedName>
</protein>
<dbReference type="EMBL" id="CAEZSH010000020">
    <property type="protein sequence ID" value="CAB4533649.1"/>
    <property type="molecule type" value="Genomic_DNA"/>
</dbReference>
<dbReference type="HAMAP" id="MF_01615">
    <property type="entry name" value="PdxT"/>
    <property type="match status" value="1"/>
</dbReference>
<keyword evidence="3" id="KW-0378">Hydrolase</keyword>
<dbReference type="CDD" id="cd01749">
    <property type="entry name" value="GATase1_PB"/>
    <property type="match status" value="1"/>
</dbReference>
<dbReference type="NCBIfam" id="TIGR03800">
    <property type="entry name" value="PLP_synth_Pdx2"/>
    <property type="match status" value="1"/>
</dbReference>
<comment type="catalytic activity">
    <reaction evidence="7">
        <text>L-glutamine + H2O = L-glutamate + NH4(+)</text>
        <dbReference type="Rhea" id="RHEA:15889"/>
        <dbReference type="ChEBI" id="CHEBI:15377"/>
        <dbReference type="ChEBI" id="CHEBI:28938"/>
        <dbReference type="ChEBI" id="CHEBI:29985"/>
        <dbReference type="ChEBI" id="CHEBI:58359"/>
        <dbReference type="EC" id="3.5.1.2"/>
    </reaction>
</comment>
<dbReference type="EMBL" id="CAEZUW010000011">
    <property type="protein sequence ID" value="CAB4606262.1"/>
    <property type="molecule type" value="Genomic_DNA"/>
</dbReference>
<evidence type="ECO:0000256" key="1">
    <source>
        <dbReference type="ARBA" id="ARBA00008345"/>
    </source>
</evidence>